<sequence>MTGSKQLSVGIVTGSVSHRAGGLFTSVRRSAQMLAVQGCDVTVYAMRDGSTEEDLAAWQPLDPVIVERKGPERLGYGPDLAGALADHDVLHQHGIWQLFSTAVNSWRRRTGAPVMISPRGMLDPWALKNSRLKKRISYAAFERQNLKSAGCMHALALSEARAMRQFGLDNPIAIIPNGIDLPTDMSAPPVSKYGENESARETLLFLGRIHPKKGLQELLLAWRELASRDPDIVNRWHLQIAGWDDGGHLDGLRSLASELPNSCEVSFPGPLHGEAKSQALQSADAFILPSYSEGLPMSVLEAWAFCLPVLMTEECNLPEAFAHDAAIRIHRDPQVLAAELAQHLGDPKLGETGERGRQLTAERFTWQSIASRHIEAYRWMKGEGAKPDFVLAQGEPVPASL</sequence>
<dbReference type="PANTHER" id="PTHR12526:SF637">
    <property type="entry name" value="GLYCOSYLTRANSFERASE EPSF-RELATED"/>
    <property type="match status" value="1"/>
</dbReference>
<dbReference type="RefSeq" id="WP_197921141.1">
    <property type="nucleotide sequence ID" value="NZ_CAWPTA010000007.1"/>
</dbReference>
<dbReference type="SUPFAM" id="SSF53756">
    <property type="entry name" value="UDP-Glycosyltransferase/glycogen phosphorylase"/>
    <property type="match status" value="1"/>
</dbReference>
<dbReference type="Pfam" id="PF00534">
    <property type="entry name" value="Glycos_transf_1"/>
    <property type="match status" value="1"/>
</dbReference>
<organism evidence="3 4">
    <name type="scientific">Aurantiacibacter sediminis</name>
    <dbReference type="NCBI Taxonomy" id="2793064"/>
    <lineage>
        <taxon>Bacteria</taxon>
        <taxon>Pseudomonadati</taxon>
        <taxon>Pseudomonadota</taxon>
        <taxon>Alphaproteobacteria</taxon>
        <taxon>Sphingomonadales</taxon>
        <taxon>Erythrobacteraceae</taxon>
        <taxon>Aurantiacibacter</taxon>
    </lineage>
</organism>
<accession>A0ABS0N3A2</accession>
<proteinExistence type="predicted"/>
<protein>
    <submittedName>
        <fullName evidence="3">Glycosyltransferase</fullName>
    </submittedName>
</protein>
<evidence type="ECO:0000259" key="1">
    <source>
        <dbReference type="Pfam" id="PF00534"/>
    </source>
</evidence>
<dbReference type="PANTHER" id="PTHR12526">
    <property type="entry name" value="GLYCOSYLTRANSFERASE"/>
    <property type="match status" value="1"/>
</dbReference>
<gene>
    <name evidence="3" type="ORF">I5L03_07575</name>
</gene>
<comment type="caution">
    <text evidence="3">The sequence shown here is derived from an EMBL/GenBank/DDBJ whole genome shotgun (WGS) entry which is preliminary data.</text>
</comment>
<dbReference type="InterPro" id="IPR001296">
    <property type="entry name" value="Glyco_trans_1"/>
</dbReference>
<evidence type="ECO:0000259" key="2">
    <source>
        <dbReference type="Pfam" id="PF13579"/>
    </source>
</evidence>
<dbReference type="EMBL" id="JAEANY010000002">
    <property type="protein sequence ID" value="MBH5322444.1"/>
    <property type="molecule type" value="Genomic_DNA"/>
</dbReference>
<dbReference type="Pfam" id="PF13579">
    <property type="entry name" value="Glyco_trans_4_4"/>
    <property type="match status" value="1"/>
</dbReference>
<feature type="domain" description="Glycosyl transferase family 1" evidence="1">
    <location>
        <begin position="199"/>
        <end position="349"/>
    </location>
</feature>
<reference evidence="3 4" key="1">
    <citation type="submission" date="2020-11" db="EMBL/GenBank/DDBJ databases">
        <title>Erythrobacter sediminis sp. nov., a marine bacterium from a tidal flat of Garorim Bay.</title>
        <authorList>
            <person name="Kim D."/>
            <person name="Yoo Y."/>
            <person name="Kim J.-J."/>
        </authorList>
    </citation>
    <scope>NUCLEOTIDE SEQUENCE [LARGE SCALE GENOMIC DNA]</scope>
    <source>
        <strain evidence="3 4">JGD-13</strain>
    </source>
</reference>
<feature type="domain" description="Glycosyltransferase subfamily 4-like N-terminal" evidence="2">
    <location>
        <begin position="21"/>
        <end position="178"/>
    </location>
</feature>
<evidence type="ECO:0000313" key="3">
    <source>
        <dbReference type="EMBL" id="MBH5322444.1"/>
    </source>
</evidence>
<dbReference type="Gene3D" id="3.40.50.2000">
    <property type="entry name" value="Glycogen Phosphorylase B"/>
    <property type="match status" value="2"/>
</dbReference>
<evidence type="ECO:0000313" key="4">
    <source>
        <dbReference type="Proteomes" id="UP000602442"/>
    </source>
</evidence>
<keyword evidence="4" id="KW-1185">Reference proteome</keyword>
<name>A0ABS0N3A2_9SPHN</name>
<dbReference type="Proteomes" id="UP000602442">
    <property type="component" value="Unassembled WGS sequence"/>
</dbReference>
<dbReference type="InterPro" id="IPR028098">
    <property type="entry name" value="Glyco_trans_4-like_N"/>
</dbReference>